<evidence type="ECO:0000313" key="1">
    <source>
        <dbReference type="EMBL" id="RZC76131.1"/>
    </source>
</evidence>
<dbReference type="Proteomes" id="UP000316621">
    <property type="component" value="Chromosome 9"/>
</dbReference>
<dbReference type="EMBL" id="CM010723">
    <property type="protein sequence ID" value="RZC76131.1"/>
    <property type="molecule type" value="Genomic_DNA"/>
</dbReference>
<dbReference type="Pfam" id="PF14223">
    <property type="entry name" value="Retrotran_gag_2"/>
    <property type="match status" value="1"/>
</dbReference>
<protein>
    <submittedName>
        <fullName evidence="1">Uncharacterized protein</fullName>
    </submittedName>
</protein>
<proteinExistence type="predicted"/>
<dbReference type="PANTHER" id="PTHR47481:SF31">
    <property type="entry name" value="OS01G0873500 PROTEIN"/>
    <property type="match status" value="1"/>
</dbReference>
<sequence length="200" mass="21934">MGSTDDSTGSTNESVIALPSNIHHLINTKLEQDNYLLWKSQFFPLLEGYGLEGYVDGSLSAPSKFLADKVTPNPSFVAWRRQDKIITSWLRSSLSPGVGLLVIGLQTARDIWVSLESRFASASRARINQLQRQLQTIRKGGLSMNEFFLQAKKISDDLAACGEPFSDAAVQQMLLAGLDSSYDPIVATLTTISDLSMADF</sequence>
<dbReference type="PANTHER" id="PTHR47481">
    <property type="match status" value="1"/>
</dbReference>
<accession>A0A4Y7KVI9</accession>
<organism evidence="1 2">
    <name type="scientific">Papaver somniferum</name>
    <name type="common">Opium poppy</name>
    <dbReference type="NCBI Taxonomy" id="3469"/>
    <lineage>
        <taxon>Eukaryota</taxon>
        <taxon>Viridiplantae</taxon>
        <taxon>Streptophyta</taxon>
        <taxon>Embryophyta</taxon>
        <taxon>Tracheophyta</taxon>
        <taxon>Spermatophyta</taxon>
        <taxon>Magnoliopsida</taxon>
        <taxon>Ranunculales</taxon>
        <taxon>Papaveraceae</taxon>
        <taxon>Papaveroideae</taxon>
        <taxon>Papaver</taxon>
    </lineage>
</organism>
<dbReference type="OMA" id="DTMAWID"/>
<gene>
    <name evidence="1" type="ORF">C5167_000255</name>
</gene>
<keyword evidence="2" id="KW-1185">Reference proteome</keyword>
<reference evidence="1 2" key="1">
    <citation type="journal article" date="2018" name="Science">
        <title>The opium poppy genome and morphinan production.</title>
        <authorList>
            <person name="Guo L."/>
            <person name="Winzer T."/>
            <person name="Yang X."/>
            <person name="Li Y."/>
            <person name="Ning Z."/>
            <person name="He Z."/>
            <person name="Teodor R."/>
            <person name="Lu Y."/>
            <person name="Bowser T.A."/>
            <person name="Graham I.A."/>
            <person name="Ye K."/>
        </authorList>
    </citation>
    <scope>NUCLEOTIDE SEQUENCE [LARGE SCALE GENOMIC DNA]</scope>
    <source>
        <strain evidence="2">cv. HN1</strain>
        <tissue evidence="1">Leaves</tissue>
    </source>
</reference>
<name>A0A4Y7KVI9_PAPSO</name>
<dbReference type="AlphaFoldDB" id="A0A4Y7KVI9"/>
<dbReference type="Gramene" id="RZC76131">
    <property type="protein sequence ID" value="RZC76131"/>
    <property type="gene ID" value="C5167_000255"/>
</dbReference>
<evidence type="ECO:0000313" key="2">
    <source>
        <dbReference type="Proteomes" id="UP000316621"/>
    </source>
</evidence>